<dbReference type="EMBL" id="JBGBZN010000002">
    <property type="protein sequence ID" value="MEY9469301.1"/>
    <property type="molecule type" value="Genomic_DNA"/>
</dbReference>
<sequence length="64" mass="7607">MWGKDRSMSLWTPEKLEEKAKADAENDNYNPPHSWWPGRYSVGTEARDKYDRAFNLHHSAKDER</sequence>
<proteinExistence type="predicted"/>
<dbReference type="EMBL" id="FMAE01000063">
    <property type="protein sequence ID" value="SCB53415.1"/>
    <property type="molecule type" value="Genomic_DNA"/>
</dbReference>
<keyword evidence="4" id="KW-1185">Reference proteome</keyword>
<evidence type="ECO:0000313" key="2">
    <source>
        <dbReference type="EMBL" id="SCB53415.1"/>
    </source>
</evidence>
<dbReference type="Proteomes" id="UP000183174">
    <property type="component" value="Unassembled WGS sequence"/>
</dbReference>
<protein>
    <submittedName>
        <fullName evidence="2">Uncharacterized protein</fullName>
    </submittedName>
</protein>
<organism evidence="2 3">
    <name type="scientific">Bradyrhizobium yuanmingense</name>
    <dbReference type="NCBI Taxonomy" id="108015"/>
    <lineage>
        <taxon>Bacteria</taxon>
        <taxon>Pseudomonadati</taxon>
        <taxon>Pseudomonadota</taxon>
        <taxon>Alphaproteobacteria</taxon>
        <taxon>Hyphomicrobiales</taxon>
        <taxon>Nitrobacteraceae</taxon>
        <taxon>Bradyrhizobium</taxon>
    </lineage>
</organism>
<gene>
    <name evidence="1" type="ORF">ABH992_001700</name>
    <name evidence="2" type="ORF">GA0061099_10635</name>
</gene>
<name>A0A1C3XMN0_9BRAD</name>
<dbReference type="AlphaFoldDB" id="A0A1C3XMN0"/>
<evidence type="ECO:0000313" key="3">
    <source>
        <dbReference type="Proteomes" id="UP000183174"/>
    </source>
</evidence>
<accession>A0A1C3XMN0</accession>
<reference evidence="2 3" key="1">
    <citation type="submission" date="2016-08" db="EMBL/GenBank/DDBJ databases">
        <authorList>
            <person name="Seilhamer J.J."/>
        </authorList>
    </citation>
    <scope>NUCLEOTIDE SEQUENCE [LARGE SCALE GENOMIC DNA]</scope>
    <source>
        <strain evidence="2 3">CCBAU 10071</strain>
    </source>
</reference>
<evidence type="ECO:0000313" key="4">
    <source>
        <dbReference type="Proteomes" id="UP001565474"/>
    </source>
</evidence>
<evidence type="ECO:0000313" key="1">
    <source>
        <dbReference type="EMBL" id="MEY9469301.1"/>
    </source>
</evidence>
<dbReference type="Proteomes" id="UP001565474">
    <property type="component" value="Unassembled WGS sequence"/>
</dbReference>
<reference evidence="1 4" key="2">
    <citation type="submission" date="2024-07" db="EMBL/GenBank/DDBJ databases">
        <title>Genomic Encyclopedia of Type Strains, Phase V (KMG-V): Genome sequencing to study the core and pangenomes of soil and plant-associated prokaryotes.</title>
        <authorList>
            <person name="Whitman W."/>
        </authorList>
    </citation>
    <scope>NUCLEOTIDE SEQUENCE [LARGE SCALE GENOMIC DNA]</scope>
    <source>
        <strain evidence="1 4">USDA 222</strain>
    </source>
</reference>